<keyword evidence="1" id="KW-0175">Coiled coil</keyword>
<sequence length="180" mass="20882">MKRISVILLALSVILTVIVLIRNTESGTDFLDEQFSEIVTYIPKRDMFNEKISEVDVAWHLDHSLRTISKVCEALENSNPDEYRLNFSLSRVFVFTTGIIPRGVAQSPKSVMPPKVIVTDSLYLQIEEARENLKKIELLKEKAHFKHPYFNVIDKGQAKRFLKIHTQHHLKIIKDILENR</sequence>
<dbReference type="OrthoDB" id="981199at2"/>
<dbReference type="AlphaFoldDB" id="A0A316L5H1"/>
<proteinExistence type="predicted"/>
<protein>
    <submittedName>
        <fullName evidence="2">DUF1569 domain-containing protein</fullName>
    </submittedName>
</protein>
<dbReference type="InterPro" id="IPR034660">
    <property type="entry name" value="DinB/YfiT-like"/>
</dbReference>
<dbReference type="EMBL" id="QGEG01000001">
    <property type="protein sequence ID" value="PWL40165.1"/>
    <property type="molecule type" value="Genomic_DNA"/>
</dbReference>
<accession>A0A316L5H1</accession>
<evidence type="ECO:0000313" key="3">
    <source>
        <dbReference type="Proteomes" id="UP000245762"/>
    </source>
</evidence>
<gene>
    <name evidence="2" type="ORF">DKG77_04900</name>
</gene>
<keyword evidence="3" id="KW-1185">Reference proteome</keyword>
<dbReference type="RefSeq" id="WP_109660736.1">
    <property type="nucleotide sequence ID" value="NZ_QGEG01000001.1"/>
</dbReference>
<feature type="coiled-coil region" evidence="1">
    <location>
        <begin position="119"/>
        <end position="146"/>
    </location>
</feature>
<dbReference type="Proteomes" id="UP000245762">
    <property type="component" value="Unassembled WGS sequence"/>
</dbReference>
<reference evidence="2 3" key="1">
    <citation type="submission" date="2018-05" db="EMBL/GenBank/DDBJ databases">
        <title>Complete genome sequence of Flagellimonas aquimarina ECD12 isolated from seaweed Ecklonia cava.</title>
        <authorList>
            <person name="Choi S."/>
            <person name="Seong C."/>
        </authorList>
    </citation>
    <scope>NUCLEOTIDE SEQUENCE [LARGE SCALE GENOMIC DNA]</scope>
    <source>
        <strain evidence="2 3">ECD12</strain>
    </source>
</reference>
<evidence type="ECO:0000256" key="1">
    <source>
        <dbReference type="SAM" id="Coils"/>
    </source>
</evidence>
<evidence type="ECO:0000313" key="2">
    <source>
        <dbReference type="EMBL" id="PWL40165.1"/>
    </source>
</evidence>
<comment type="caution">
    <text evidence="2">The sequence shown here is derived from an EMBL/GenBank/DDBJ whole genome shotgun (WGS) entry which is preliminary data.</text>
</comment>
<name>A0A316L5H1_9FLAO</name>
<dbReference type="Gene3D" id="1.20.120.450">
    <property type="entry name" value="dinb family like domain"/>
    <property type="match status" value="1"/>
</dbReference>
<organism evidence="2 3">
    <name type="scientific">Flagellimonas aquimarina</name>
    <dbReference type="NCBI Taxonomy" id="2201895"/>
    <lineage>
        <taxon>Bacteria</taxon>
        <taxon>Pseudomonadati</taxon>
        <taxon>Bacteroidota</taxon>
        <taxon>Flavobacteriia</taxon>
        <taxon>Flavobacteriales</taxon>
        <taxon>Flavobacteriaceae</taxon>
        <taxon>Flagellimonas</taxon>
    </lineage>
</organism>